<dbReference type="InterPro" id="IPR006145">
    <property type="entry name" value="PsdUridine_synth_RsuA/RluA"/>
</dbReference>
<dbReference type="InterPro" id="IPR020103">
    <property type="entry name" value="PsdUridine_synth_cat_dom_sf"/>
</dbReference>
<evidence type="ECO:0000313" key="2">
    <source>
        <dbReference type="EMBL" id="QDS89223.1"/>
    </source>
</evidence>
<evidence type="ECO:0000259" key="1">
    <source>
        <dbReference type="Pfam" id="PF00849"/>
    </source>
</evidence>
<evidence type="ECO:0000313" key="3">
    <source>
        <dbReference type="Proteomes" id="UP000319557"/>
    </source>
</evidence>
<name>A0A517M2X7_9BACT</name>
<gene>
    <name evidence="2" type="primary">rluA_1</name>
    <name evidence="2" type="ORF">EC9_34200</name>
</gene>
<reference evidence="2 3" key="1">
    <citation type="submission" date="2019-02" db="EMBL/GenBank/DDBJ databases">
        <title>Deep-cultivation of Planctomycetes and their phenomic and genomic characterization uncovers novel biology.</title>
        <authorList>
            <person name="Wiegand S."/>
            <person name="Jogler M."/>
            <person name="Boedeker C."/>
            <person name="Pinto D."/>
            <person name="Vollmers J."/>
            <person name="Rivas-Marin E."/>
            <person name="Kohn T."/>
            <person name="Peeters S.H."/>
            <person name="Heuer A."/>
            <person name="Rast P."/>
            <person name="Oberbeckmann S."/>
            <person name="Bunk B."/>
            <person name="Jeske O."/>
            <person name="Meyerdierks A."/>
            <person name="Storesund J.E."/>
            <person name="Kallscheuer N."/>
            <person name="Luecker S."/>
            <person name="Lage O.M."/>
            <person name="Pohl T."/>
            <person name="Merkel B.J."/>
            <person name="Hornburger P."/>
            <person name="Mueller R.-W."/>
            <person name="Bruemmer F."/>
            <person name="Labrenz M."/>
            <person name="Spormann A.M."/>
            <person name="Op den Camp H."/>
            <person name="Overmann J."/>
            <person name="Amann R."/>
            <person name="Jetten M.S.M."/>
            <person name="Mascher T."/>
            <person name="Medema M.H."/>
            <person name="Devos D.P."/>
            <person name="Kaster A.-K."/>
            <person name="Ovreas L."/>
            <person name="Rohde M."/>
            <person name="Galperin M.Y."/>
            <person name="Jogler C."/>
        </authorList>
    </citation>
    <scope>NUCLEOTIDE SEQUENCE [LARGE SCALE GENOMIC DNA]</scope>
    <source>
        <strain evidence="2 3">EC9</strain>
    </source>
</reference>
<dbReference type="Pfam" id="PF00849">
    <property type="entry name" value="PseudoU_synth_2"/>
    <property type="match status" value="1"/>
</dbReference>
<dbReference type="PANTHER" id="PTHR21600">
    <property type="entry name" value="MITOCHONDRIAL RNA PSEUDOURIDINE SYNTHASE"/>
    <property type="match status" value="1"/>
</dbReference>
<dbReference type="GO" id="GO:0003723">
    <property type="term" value="F:RNA binding"/>
    <property type="evidence" value="ECO:0007669"/>
    <property type="project" value="InterPro"/>
</dbReference>
<dbReference type="GO" id="GO:0160151">
    <property type="term" value="F:tRNA pseudouridine(32) synthase activity"/>
    <property type="evidence" value="ECO:0007669"/>
    <property type="project" value="UniProtKB-EC"/>
</dbReference>
<proteinExistence type="predicted"/>
<accession>A0A517M2X7</accession>
<keyword evidence="2" id="KW-0413">Isomerase</keyword>
<feature type="domain" description="Pseudouridine synthase RsuA/RluA-like" evidence="1">
    <location>
        <begin position="14"/>
        <end position="169"/>
    </location>
</feature>
<dbReference type="Proteomes" id="UP000319557">
    <property type="component" value="Chromosome"/>
</dbReference>
<dbReference type="KEGG" id="ruv:EC9_34200"/>
<dbReference type="AlphaFoldDB" id="A0A517M2X7"/>
<keyword evidence="3" id="KW-1185">Reference proteome</keyword>
<organism evidence="2 3">
    <name type="scientific">Rosistilla ulvae</name>
    <dbReference type="NCBI Taxonomy" id="1930277"/>
    <lineage>
        <taxon>Bacteria</taxon>
        <taxon>Pseudomonadati</taxon>
        <taxon>Planctomycetota</taxon>
        <taxon>Planctomycetia</taxon>
        <taxon>Pirellulales</taxon>
        <taxon>Pirellulaceae</taxon>
        <taxon>Rosistilla</taxon>
    </lineage>
</organism>
<sequence>MTTPPFPILYEDNHLLVVDKPAGIATQGVTDGTSVFDQASEYIRVKYQKPGKVYLGIVSRLDTVTSGVLVLARTSKAASRLSDMLRRRTIEKRYLAVVEGTLPDAEGTLIDFVRKDDAAHRMVVCRESTADAKRAELRYRVIESSGRQSLIEVELITGRKHQIRLQLASRGMPVIGDRKYDASSTFPQGIALHAWQLTFEHPTRREPMSFECRPPKSWQRLSVQLP</sequence>
<dbReference type="EMBL" id="CP036261">
    <property type="protein sequence ID" value="QDS89223.1"/>
    <property type="molecule type" value="Genomic_DNA"/>
</dbReference>
<dbReference type="GO" id="GO:0001522">
    <property type="term" value="P:pseudouridine synthesis"/>
    <property type="evidence" value="ECO:0007669"/>
    <property type="project" value="InterPro"/>
</dbReference>
<dbReference type="RefSeq" id="WP_246105725.1">
    <property type="nucleotide sequence ID" value="NZ_CP036261.1"/>
</dbReference>
<dbReference type="CDD" id="cd02869">
    <property type="entry name" value="PseudoU_synth_RluA_like"/>
    <property type="match status" value="1"/>
</dbReference>
<protein>
    <submittedName>
        <fullName evidence="2">Ribosomal large subunit pseudouridine synthase A</fullName>
        <ecNumber evidence="2">5.4.99.28</ecNumber>
    </submittedName>
</protein>
<dbReference type="EC" id="5.4.99.28" evidence="2"/>
<dbReference type="SUPFAM" id="SSF55120">
    <property type="entry name" value="Pseudouridine synthase"/>
    <property type="match status" value="1"/>
</dbReference>
<dbReference type="Gene3D" id="3.30.2350.10">
    <property type="entry name" value="Pseudouridine synthase"/>
    <property type="match status" value="1"/>
</dbReference>
<dbReference type="GO" id="GO:0006396">
    <property type="term" value="P:RNA processing"/>
    <property type="evidence" value="ECO:0007669"/>
    <property type="project" value="UniProtKB-ARBA"/>
</dbReference>
<dbReference type="InterPro" id="IPR050188">
    <property type="entry name" value="RluA_PseudoU_synthase"/>
</dbReference>